<dbReference type="Proteomes" id="UP001430356">
    <property type="component" value="Unassembled WGS sequence"/>
</dbReference>
<evidence type="ECO:0000313" key="2">
    <source>
        <dbReference type="EMBL" id="KAK7199973.1"/>
    </source>
</evidence>
<dbReference type="EMBL" id="JAECZO010000002">
    <property type="protein sequence ID" value="KAK7199973.1"/>
    <property type="molecule type" value="Genomic_DNA"/>
</dbReference>
<feature type="region of interest" description="Disordered" evidence="1">
    <location>
        <begin position="287"/>
        <end position="317"/>
    </location>
</feature>
<keyword evidence="3" id="KW-1185">Reference proteome</keyword>
<dbReference type="AlphaFoldDB" id="A0AAW0F0Q2"/>
<sequence>MPRDAESERLAAFAKDYARLYARFTARCPVPECATVDDFADVFEASRVEYLHYCGGTTLDRPFFPAITRELLLLSSAYLSIPEALAPRGTRTFGLLLSFLLYATQPARQRPEASVTAVEAAETTPAATHAETAPPRNGARRSNRIAVLADSRSNAGAEPPSSDASAEPATVATAPSSPPVPSSLRLPMQPVPVSVSCMRLLLARLDVHAKPAVSSSTSQPAPPPATSTSTEPTTSATLAPLSHTEATVLLALRRANGWHIEPYVNQGKHVSALLAAHHACAAPLVLQRRGPPQPRPLPAATPTATSPEAVGGPDSLLRDPAYVRSRQEYEAARRRLLLG</sequence>
<feature type="compositionally biased region" description="Low complexity" evidence="1">
    <location>
        <begin position="113"/>
        <end position="135"/>
    </location>
</feature>
<organism evidence="2 3">
    <name type="scientific">Novymonas esmeraldas</name>
    <dbReference type="NCBI Taxonomy" id="1808958"/>
    <lineage>
        <taxon>Eukaryota</taxon>
        <taxon>Discoba</taxon>
        <taxon>Euglenozoa</taxon>
        <taxon>Kinetoplastea</taxon>
        <taxon>Metakinetoplastina</taxon>
        <taxon>Trypanosomatida</taxon>
        <taxon>Trypanosomatidae</taxon>
        <taxon>Novymonas</taxon>
    </lineage>
</organism>
<name>A0AAW0F0Q2_9TRYP</name>
<comment type="caution">
    <text evidence="2">The sequence shown here is derived from an EMBL/GenBank/DDBJ whole genome shotgun (WGS) entry which is preliminary data.</text>
</comment>
<accession>A0AAW0F0Q2</accession>
<evidence type="ECO:0000313" key="3">
    <source>
        <dbReference type="Proteomes" id="UP001430356"/>
    </source>
</evidence>
<feature type="compositionally biased region" description="Low complexity" evidence="1">
    <location>
        <begin position="226"/>
        <end position="240"/>
    </location>
</feature>
<proteinExistence type="predicted"/>
<protein>
    <submittedName>
        <fullName evidence="2">Small nuclear RNA-activating protein</fullName>
    </submittedName>
</protein>
<feature type="compositionally biased region" description="Low complexity" evidence="1">
    <location>
        <begin position="164"/>
        <end position="175"/>
    </location>
</feature>
<feature type="region of interest" description="Disordered" evidence="1">
    <location>
        <begin position="113"/>
        <end position="185"/>
    </location>
</feature>
<gene>
    <name evidence="2" type="ORF">NESM_000045800</name>
</gene>
<feature type="region of interest" description="Disordered" evidence="1">
    <location>
        <begin position="213"/>
        <end position="240"/>
    </location>
</feature>
<reference evidence="2 3" key="1">
    <citation type="journal article" date="2021" name="MBio">
        <title>A New Model Trypanosomatid, Novymonas esmeraldas: Genomic Perception of Its 'Candidatus Pandoraea novymonadis' Endosymbiont.</title>
        <authorList>
            <person name="Zakharova A."/>
            <person name="Saura A."/>
            <person name="Butenko A."/>
            <person name="Podesvova L."/>
            <person name="Warmusova S."/>
            <person name="Kostygov A.Y."/>
            <person name="Nenarokova A."/>
            <person name="Lukes J."/>
            <person name="Opperdoes F.R."/>
            <person name="Yurchenko V."/>
        </authorList>
    </citation>
    <scope>NUCLEOTIDE SEQUENCE [LARGE SCALE GENOMIC DNA]</scope>
    <source>
        <strain evidence="2 3">E262AT.01</strain>
    </source>
</reference>
<evidence type="ECO:0000256" key="1">
    <source>
        <dbReference type="SAM" id="MobiDB-lite"/>
    </source>
</evidence>